<feature type="compositionally biased region" description="Basic and acidic residues" evidence="12">
    <location>
        <begin position="362"/>
        <end position="384"/>
    </location>
</feature>
<evidence type="ECO:0000259" key="15">
    <source>
        <dbReference type="PROSITE" id="PS50056"/>
    </source>
</evidence>
<feature type="binding site" evidence="11">
    <location>
        <position position="178"/>
    </location>
    <ligand>
        <name>substrate</name>
    </ligand>
</feature>
<evidence type="ECO:0000256" key="3">
    <source>
        <dbReference type="ARBA" id="ARBA00009701"/>
    </source>
</evidence>
<dbReference type="InterPro" id="IPR000387">
    <property type="entry name" value="Tyr_Pase_dom"/>
</dbReference>
<dbReference type="SMART" id="SM00194">
    <property type="entry name" value="PTPc"/>
    <property type="match status" value="1"/>
</dbReference>
<protein>
    <recommendedName>
        <fullName evidence="4">protein-tyrosine-phosphatase</fullName>
        <ecNumber evidence="4">3.1.3.48</ecNumber>
    </recommendedName>
</protein>
<keyword evidence="6" id="KW-0378">Hydrolase</keyword>
<dbReference type="SUPFAM" id="SSF52799">
    <property type="entry name" value="(Phosphotyrosine protein) phosphatases II"/>
    <property type="match status" value="1"/>
</dbReference>
<keyword evidence="9 13" id="KW-0472">Membrane</keyword>
<dbReference type="InterPro" id="IPR012265">
    <property type="entry name" value="Ptpn1/Ptpn2"/>
</dbReference>
<evidence type="ECO:0000256" key="10">
    <source>
        <dbReference type="PIRSR" id="PIRSR000926-1"/>
    </source>
</evidence>
<keyword evidence="5" id="KW-0597">Phosphoprotein</keyword>
<keyword evidence="8" id="KW-0904">Protein phosphatase</keyword>
<dbReference type="AlphaFoldDB" id="A0A9P0A446"/>
<proteinExistence type="inferred from homology"/>
<evidence type="ECO:0000256" key="9">
    <source>
        <dbReference type="ARBA" id="ARBA00023136"/>
    </source>
</evidence>
<keyword evidence="13" id="KW-1133">Transmembrane helix</keyword>
<evidence type="ECO:0000256" key="1">
    <source>
        <dbReference type="ARBA" id="ARBA00004240"/>
    </source>
</evidence>
<evidence type="ECO:0000313" key="16">
    <source>
        <dbReference type="EMBL" id="CAH0382811.1"/>
    </source>
</evidence>
<evidence type="ECO:0000256" key="2">
    <source>
        <dbReference type="ARBA" id="ARBA00004308"/>
    </source>
</evidence>
<dbReference type="KEGG" id="btab:109029860"/>
<evidence type="ECO:0000256" key="12">
    <source>
        <dbReference type="SAM" id="MobiDB-lite"/>
    </source>
</evidence>
<keyword evidence="13" id="KW-0812">Transmembrane</keyword>
<dbReference type="PANTHER" id="PTHR46047">
    <property type="entry name" value="TYROSINE-PROTEIN PHOSPHATASE NON-RECEPTOR TYPE 61F"/>
    <property type="match status" value="1"/>
</dbReference>
<dbReference type="GO" id="GO:0019901">
    <property type="term" value="F:protein kinase binding"/>
    <property type="evidence" value="ECO:0007669"/>
    <property type="project" value="TreeGrafter"/>
</dbReference>
<feature type="domain" description="Tyrosine-protein phosphatase" evidence="14">
    <location>
        <begin position="13"/>
        <end position="276"/>
    </location>
</feature>
<reference evidence="16" key="1">
    <citation type="submission" date="2021-12" db="EMBL/GenBank/DDBJ databases">
        <authorList>
            <person name="King R."/>
        </authorList>
    </citation>
    <scope>NUCLEOTIDE SEQUENCE</scope>
</reference>
<dbReference type="PROSITE" id="PS00383">
    <property type="entry name" value="TYR_PHOSPHATASE_1"/>
    <property type="match status" value="1"/>
</dbReference>
<dbReference type="GO" id="GO:0048666">
    <property type="term" value="P:neuron development"/>
    <property type="evidence" value="ECO:0007669"/>
    <property type="project" value="UniProtKB-ARBA"/>
</dbReference>
<evidence type="ECO:0000256" key="11">
    <source>
        <dbReference type="PIRSR" id="PIRSR000926-2"/>
    </source>
</evidence>
<accession>A0A9P0A446</accession>
<dbReference type="EC" id="3.1.3.48" evidence="4"/>
<keyword evidence="17" id="KW-1185">Reference proteome</keyword>
<feature type="domain" description="Tyrosine specific protein phosphatases" evidence="15">
    <location>
        <begin position="186"/>
        <end position="267"/>
    </location>
</feature>
<dbReference type="SMART" id="SM00404">
    <property type="entry name" value="PTPc_motif"/>
    <property type="match status" value="1"/>
</dbReference>
<organism evidence="16 17">
    <name type="scientific">Bemisia tabaci</name>
    <name type="common">Sweetpotato whitefly</name>
    <name type="synonym">Aleurodes tabaci</name>
    <dbReference type="NCBI Taxonomy" id="7038"/>
    <lineage>
        <taxon>Eukaryota</taxon>
        <taxon>Metazoa</taxon>
        <taxon>Ecdysozoa</taxon>
        <taxon>Arthropoda</taxon>
        <taxon>Hexapoda</taxon>
        <taxon>Insecta</taxon>
        <taxon>Pterygota</taxon>
        <taxon>Neoptera</taxon>
        <taxon>Paraneoptera</taxon>
        <taxon>Hemiptera</taxon>
        <taxon>Sternorrhyncha</taxon>
        <taxon>Aleyrodoidea</taxon>
        <taxon>Aleyrodidae</taxon>
        <taxon>Aleyrodinae</taxon>
        <taxon>Bemisia</taxon>
    </lineage>
</organism>
<dbReference type="InterPro" id="IPR029021">
    <property type="entry name" value="Prot-tyrosine_phosphatase-like"/>
</dbReference>
<name>A0A9P0A446_BEMTA</name>
<dbReference type="InterPro" id="IPR016130">
    <property type="entry name" value="Tyr_Pase_AS"/>
</dbReference>
<dbReference type="PIRSF" id="PIRSF000926">
    <property type="entry name" value="Tyr-Ptase_nr1"/>
    <property type="match status" value="1"/>
</dbReference>
<evidence type="ECO:0000256" key="6">
    <source>
        <dbReference type="ARBA" id="ARBA00022801"/>
    </source>
</evidence>
<feature type="region of interest" description="Disordered" evidence="12">
    <location>
        <begin position="283"/>
        <end position="384"/>
    </location>
</feature>
<comment type="subcellular location">
    <subcellularLocation>
        <location evidence="2">Endomembrane system</location>
    </subcellularLocation>
    <subcellularLocation>
        <location evidence="1">Endoplasmic reticulum</location>
    </subcellularLocation>
</comment>
<keyword evidence="7" id="KW-0256">Endoplasmic reticulum</keyword>
<dbReference type="PROSITE" id="PS50055">
    <property type="entry name" value="TYR_PHOSPHATASE_PTP"/>
    <property type="match status" value="1"/>
</dbReference>
<dbReference type="Gene3D" id="3.90.190.10">
    <property type="entry name" value="Protein tyrosine phosphatase superfamily"/>
    <property type="match status" value="1"/>
</dbReference>
<comment type="similarity">
    <text evidence="3">Belongs to the protein-tyrosine phosphatase family. Non-receptor class 1 subfamily.</text>
</comment>
<dbReference type="InterPro" id="IPR000242">
    <property type="entry name" value="PTP_cat"/>
</dbReference>
<dbReference type="GO" id="GO:0070373">
    <property type="term" value="P:negative regulation of ERK1 and ERK2 cascade"/>
    <property type="evidence" value="ECO:0007669"/>
    <property type="project" value="TreeGrafter"/>
</dbReference>
<dbReference type="PROSITE" id="PS50056">
    <property type="entry name" value="TYR_PHOSPHATASE_2"/>
    <property type="match status" value="1"/>
</dbReference>
<dbReference type="GO" id="GO:0046426">
    <property type="term" value="P:negative regulation of receptor signaling pathway via JAK-STAT"/>
    <property type="evidence" value="ECO:0007669"/>
    <property type="project" value="TreeGrafter"/>
</dbReference>
<evidence type="ECO:0000256" key="4">
    <source>
        <dbReference type="ARBA" id="ARBA00013064"/>
    </source>
</evidence>
<feature type="compositionally biased region" description="Low complexity" evidence="12">
    <location>
        <begin position="322"/>
        <end position="344"/>
    </location>
</feature>
<feature type="active site" description="Phosphocysteine intermediate" evidence="10">
    <location>
        <position position="212"/>
    </location>
</feature>
<dbReference type="CDD" id="cd14545">
    <property type="entry name" value="PTPc-N1_2"/>
    <property type="match status" value="1"/>
</dbReference>
<dbReference type="Pfam" id="PF00102">
    <property type="entry name" value="Y_phosphatase"/>
    <property type="match status" value="1"/>
</dbReference>
<dbReference type="GO" id="GO:0005634">
    <property type="term" value="C:nucleus"/>
    <property type="evidence" value="ECO:0007669"/>
    <property type="project" value="TreeGrafter"/>
</dbReference>
<dbReference type="Proteomes" id="UP001152759">
    <property type="component" value="Chromosome 10"/>
</dbReference>
<sequence>MSNFEKDCKHLDFFNLFESIKEESNKYDFSIKAAKENKNLNRYRDVNPYDYSRIILTRGSCDFINANLVPVEKAHRKYILTQGPLPNTISHFWAMVWEQNSKSIVMLNKIIENNRIKCHQYWPSRTDDPLDLSDVSLKVSFVSETAYQYYTVRTFELTDTETDEKREVLHYHYMTWPDFGVPKSPKEFLRFLRAVRKSGSLDENVGAPIVHCSAGIGRSGTFCLVDSCLVMIAENGENSIEVREVGEVLLDMRKYRMGLVQTVQQLRFSFLAIVEGMKSSWLHNLEDSPEDDEKVDSQSESEEEPPPLPPPRTESLRPERPAPISVESSPSSSPDEESPPGASPTVEQPTGAAGENKPIENGVDKDGEEAVRQRKAVQADKQKRLAEKVEEMKRKQDDAEYWERIKRSLKPYVNFLLIGVGGLAFYYLGPRGSN</sequence>
<dbReference type="EMBL" id="OU963871">
    <property type="protein sequence ID" value="CAH0382811.1"/>
    <property type="molecule type" value="Genomic_DNA"/>
</dbReference>
<dbReference type="PANTHER" id="PTHR46047:SF3">
    <property type="entry name" value="TYROSINE-PROTEIN PHOSPHATASE NON-RECEPTOR TYPE 61F"/>
    <property type="match status" value="1"/>
</dbReference>
<gene>
    <name evidence="16" type="ORF">BEMITA_LOCUS2310</name>
</gene>
<dbReference type="GO" id="GO:0004726">
    <property type="term" value="F:non-membrane spanning protein tyrosine phosphatase activity"/>
    <property type="evidence" value="ECO:0007669"/>
    <property type="project" value="TreeGrafter"/>
</dbReference>
<dbReference type="InterPro" id="IPR051985">
    <property type="entry name" value="NR_tyrosine_phosphatase"/>
</dbReference>
<evidence type="ECO:0000313" key="17">
    <source>
        <dbReference type="Proteomes" id="UP001152759"/>
    </source>
</evidence>
<feature type="binding site" evidence="11">
    <location>
        <position position="261"/>
    </location>
    <ligand>
        <name>substrate</name>
    </ligand>
</feature>
<evidence type="ECO:0000259" key="14">
    <source>
        <dbReference type="PROSITE" id="PS50055"/>
    </source>
</evidence>
<dbReference type="GO" id="GO:0005783">
    <property type="term" value="C:endoplasmic reticulum"/>
    <property type="evidence" value="ECO:0007669"/>
    <property type="project" value="UniProtKB-SubCell"/>
</dbReference>
<dbReference type="InterPro" id="IPR003595">
    <property type="entry name" value="Tyr_Pase_cat"/>
</dbReference>
<evidence type="ECO:0000256" key="5">
    <source>
        <dbReference type="ARBA" id="ARBA00022553"/>
    </source>
</evidence>
<feature type="binding site" evidence="11">
    <location>
        <begin position="212"/>
        <end position="218"/>
    </location>
    <ligand>
        <name>substrate</name>
    </ligand>
</feature>
<evidence type="ECO:0000256" key="7">
    <source>
        <dbReference type="ARBA" id="ARBA00022824"/>
    </source>
</evidence>
<dbReference type="PRINTS" id="PR00700">
    <property type="entry name" value="PRTYPHPHTASE"/>
</dbReference>
<evidence type="ECO:0000256" key="8">
    <source>
        <dbReference type="ARBA" id="ARBA00022912"/>
    </source>
</evidence>
<evidence type="ECO:0000256" key="13">
    <source>
        <dbReference type="SAM" id="Phobius"/>
    </source>
</evidence>
<feature type="transmembrane region" description="Helical" evidence="13">
    <location>
        <begin position="412"/>
        <end position="429"/>
    </location>
</feature>
<feature type="compositionally biased region" description="Acidic residues" evidence="12">
    <location>
        <begin position="287"/>
        <end position="305"/>
    </location>
</feature>